<gene>
    <name evidence="1" type="ORF">Amon02_001044100</name>
</gene>
<proteinExistence type="predicted"/>
<accession>A0ACB5TZ23</accession>
<evidence type="ECO:0000313" key="1">
    <source>
        <dbReference type="EMBL" id="GME98252.1"/>
    </source>
</evidence>
<comment type="caution">
    <text evidence="1">The sequence shown here is derived from an EMBL/GenBank/DDBJ whole genome shotgun (WGS) entry which is preliminary data.</text>
</comment>
<dbReference type="Proteomes" id="UP001165064">
    <property type="component" value="Unassembled WGS sequence"/>
</dbReference>
<organism evidence="1 2">
    <name type="scientific">Ambrosiozyma monospora</name>
    <name type="common">Yeast</name>
    <name type="synonym">Endomycopsis monosporus</name>
    <dbReference type="NCBI Taxonomy" id="43982"/>
    <lineage>
        <taxon>Eukaryota</taxon>
        <taxon>Fungi</taxon>
        <taxon>Dikarya</taxon>
        <taxon>Ascomycota</taxon>
        <taxon>Saccharomycotina</taxon>
        <taxon>Pichiomycetes</taxon>
        <taxon>Pichiales</taxon>
        <taxon>Pichiaceae</taxon>
        <taxon>Ambrosiozyma</taxon>
    </lineage>
</organism>
<protein>
    <submittedName>
        <fullName evidence="1">Unnamed protein product</fullName>
    </submittedName>
</protein>
<evidence type="ECO:0000313" key="2">
    <source>
        <dbReference type="Proteomes" id="UP001165064"/>
    </source>
</evidence>
<dbReference type="EMBL" id="BSXS01010443">
    <property type="protein sequence ID" value="GME98252.1"/>
    <property type="molecule type" value="Genomic_DNA"/>
</dbReference>
<sequence>MESDHTDNIPLHHLLLLHIPNHNLNPIIILHFHNQPLLFPIFLHIINSKHLANRSHSGGQLTCKGNNCYGASYTSTLPPDTQVTDSAGSTTQEFVPAVTDSNSHQNKSEAAAGTTSASYGGSDGSGNSVKLNSSSSANAAGAGVYALASCCRGVWMGVFGLLLIL</sequence>
<keyword evidence="2" id="KW-1185">Reference proteome</keyword>
<reference evidence="1" key="1">
    <citation type="submission" date="2023-04" db="EMBL/GenBank/DDBJ databases">
        <title>Ambrosiozyma monospora NBRC 10751.</title>
        <authorList>
            <person name="Ichikawa N."/>
            <person name="Sato H."/>
            <person name="Tonouchi N."/>
        </authorList>
    </citation>
    <scope>NUCLEOTIDE SEQUENCE</scope>
    <source>
        <strain evidence="1">NBRC 10751</strain>
    </source>
</reference>
<name>A0ACB5TZ23_AMBMO</name>